<proteinExistence type="predicted"/>
<sequence length="76" mass="8996">MQFLTLIPYMYPLFAAEFLSNSDFSPFLLWKTRSVVRIVEKDSWRDSRGKEKEWVEMEVENVGNMEMSSNIVWKGA</sequence>
<dbReference type="Proteomes" id="UP000024635">
    <property type="component" value="Unassembled WGS sequence"/>
</dbReference>
<evidence type="ECO:0000313" key="1">
    <source>
        <dbReference type="EMBL" id="EYC09604.1"/>
    </source>
</evidence>
<organism evidence="1 2">
    <name type="scientific">Ancylostoma ceylanicum</name>
    <dbReference type="NCBI Taxonomy" id="53326"/>
    <lineage>
        <taxon>Eukaryota</taxon>
        <taxon>Metazoa</taxon>
        <taxon>Ecdysozoa</taxon>
        <taxon>Nematoda</taxon>
        <taxon>Chromadorea</taxon>
        <taxon>Rhabditida</taxon>
        <taxon>Rhabditina</taxon>
        <taxon>Rhabditomorpha</taxon>
        <taxon>Strongyloidea</taxon>
        <taxon>Ancylostomatidae</taxon>
        <taxon>Ancylostomatinae</taxon>
        <taxon>Ancylostoma</taxon>
    </lineage>
</organism>
<reference evidence="2" key="1">
    <citation type="journal article" date="2015" name="Nat. Genet.">
        <title>The genome and transcriptome of the zoonotic hookworm Ancylostoma ceylanicum identify infection-specific gene families.</title>
        <authorList>
            <person name="Schwarz E.M."/>
            <person name="Hu Y."/>
            <person name="Antoshechkin I."/>
            <person name="Miller M.M."/>
            <person name="Sternberg P.W."/>
            <person name="Aroian R.V."/>
        </authorList>
    </citation>
    <scope>NUCLEOTIDE SEQUENCE</scope>
    <source>
        <strain evidence="2">HY135</strain>
    </source>
</reference>
<gene>
    <name evidence="1" type="primary">Acey_s0059.g2959</name>
    <name evidence="1" type="ORF">Y032_0059g2959</name>
</gene>
<protein>
    <submittedName>
        <fullName evidence="1">Uncharacterized protein</fullName>
    </submittedName>
</protein>
<dbReference type="AlphaFoldDB" id="A0A016U2V5"/>
<accession>A0A016U2V5</accession>
<evidence type="ECO:0000313" key="2">
    <source>
        <dbReference type="Proteomes" id="UP000024635"/>
    </source>
</evidence>
<dbReference type="EMBL" id="JARK01001395">
    <property type="protein sequence ID" value="EYC09604.1"/>
    <property type="molecule type" value="Genomic_DNA"/>
</dbReference>
<name>A0A016U2V5_9BILA</name>
<comment type="caution">
    <text evidence="1">The sequence shown here is derived from an EMBL/GenBank/DDBJ whole genome shotgun (WGS) entry which is preliminary data.</text>
</comment>
<keyword evidence="2" id="KW-1185">Reference proteome</keyword>